<proteinExistence type="predicted"/>
<evidence type="ECO:0000256" key="1">
    <source>
        <dbReference type="SAM" id="Phobius"/>
    </source>
</evidence>
<evidence type="ECO:0000313" key="4">
    <source>
        <dbReference type="Proteomes" id="UP000002051"/>
    </source>
</evidence>
<dbReference type="Proteomes" id="UP000002051">
    <property type="component" value="Chromosome 5"/>
</dbReference>
<keyword evidence="4" id="KW-1185">Reference proteome</keyword>
<evidence type="ECO:0000313" key="2">
    <source>
        <dbReference type="EMBL" id="AET00582.1"/>
    </source>
</evidence>
<dbReference type="EnsemblPlants" id="AET00582">
    <property type="protein sequence ID" value="AET00582"/>
    <property type="gene ID" value="MTR_5g093610"/>
</dbReference>
<gene>
    <name evidence="2" type="ordered locus">MTR_5g093610</name>
</gene>
<organism evidence="2 4">
    <name type="scientific">Medicago truncatula</name>
    <name type="common">Barrel medic</name>
    <name type="synonym">Medicago tribuloides</name>
    <dbReference type="NCBI Taxonomy" id="3880"/>
    <lineage>
        <taxon>Eukaryota</taxon>
        <taxon>Viridiplantae</taxon>
        <taxon>Streptophyta</taxon>
        <taxon>Embryophyta</taxon>
        <taxon>Tracheophyta</taxon>
        <taxon>Spermatophyta</taxon>
        <taxon>Magnoliopsida</taxon>
        <taxon>eudicotyledons</taxon>
        <taxon>Gunneridae</taxon>
        <taxon>Pentapetalae</taxon>
        <taxon>rosids</taxon>
        <taxon>fabids</taxon>
        <taxon>Fabales</taxon>
        <taxon>Fabaceae</taxon>
        <taxon>Papilionoideae</taxon>
        <taxon>50 kb inversion clade</taxon>
        <taxon>NPAAA clade</taxon>
        <taxon>Hologalegina</taxon>
        <taxon>IRL clade</taxon>
        <taxon>Trifolieae</taxon>
        <taxon>Medicago</taxon>
    </lineage>
</organism>
<keyword evidence="1 2" id="KW-0812">Transmembrane</keyword>
<reference evidence="2 4" key="2">
    <citation type="journal article" date="2014" name="BMC Genomics">
        <title>An improved genome release (version Mt4.0) for the model legume Medicago truncatula.</title>
        <authorList>
            <person name="Tang H."/>
            <person name="Krishnakumar V."/>
            <person name="Bidwell S."/>
            <person name="Rosen B."/>
            <person name="Chan A."/>
            <person name="Zhou S."/>
            <person name="Gentzbittel L."/>
            <person name="Childs K.L."/>
            <person name="Yandell M."/>
            <person name="Gundlach H."/>
            <person name="Mayer K.F."/>
            <person name="Schwartz D.C."/>
            <person name="Town C.D."/>
        </authorList>
    </citation>
    <scope>GENOME REANNOTATION</scope>
    <source>
        <strain evidence="3 4">cv. Jemalong A17</strain>
    </source>
</reference>
<dbReference type="PaxDb" id="3880-AET00582"/>
<reference evidence="2 4" key="1">
    <citation type="journal article" date="2011" name="Nature">
        <title>The Medicago genome provides insight into the evolution of rhizobial symbioses.</title>
        <authorList>
            <person name="Young N.D."/>
            <person name="Debelle F."/>
            <person name="Oldroyd G.E."/>
            <person name="Geurts R."/>
            <person name="Cannon S.B."/>
            <person name="Udvardi M.K."/>
            <person name="Benedito V.A."/>
            <person name="Mayer K.F."/>
            <person name="Gouzy J."/>
            <person name="Schoof H."/>
            <person name="Van de Peer Y."/>
            <person name="Proost S."/>
            <person name="Cook D.R."/>
            <person name="Meyers B.C."/>
            <person name="Spannagl M."/>
            <person name="Cheung F."/>
            <person name="De Mita S."/>
            <person name="Krishnakumar V."/>
            <person name="Gundlach H."/>
            <person name="Zhou S."/>
            <person name="Mudge J."/>
            <person name="Bharti A.K."/>
            <person name="Murray J.D."/>
            <person name="Naoumkina M.A."/>
            <person name="Rosen B."/>
            <person name="Silverstein K.A."/>
            <person name="Tang H."/>
            <person name="Rombauts S."/>
            <person name="Zhao P.X."/>
            <person name="Zhou P."/>
            <person name="Barbe V."/>
            <person name="Bardou P."/>
            <person name="Bechner M."/>
            <person name="Bellec A."/>
            <person name="Berger A."/>
            <person name="Berges H."/>
            <person name="Bidwell S."/>
            <person name="Bisseling T."/>
            <person name="Choisne N."/>
            <person name="Couloux A."/>
            <person name="Denny R."/>
            <person name="Deshpande S."/>
            <person name="Dai X."/>
            <person name="Doyle J.J."/>
            <person name="Dudez A.M."/>
            <person name="Farmer A.D."/>
            <person name="Fouteau S."/>
            <person name="Franken C."/>
            <person name="Gibelin C."/>
            <person name="Gish J."/>
            <person name="Goldstein S."/>
            <person name="Gonzalez A.J."/>
            <person name="Green P.J."/>
            <person name="Hallab A."/>
            <person name="Hartog M."/>
            <person name="Hua A."/>
            <person name="Humphray S.J."/>
            <person name="Jeong D.H."/>
            <person name="Jing Y."/>
            <person name="Jocker A."/>
            <person name="Kenton S.M."/>
            <person name="Kim D.J."/>
            <person name="Klee K."/>
            <person name="Lai H."/>
            <person name="Lang C."/>
            <person name="Lin S."/>
            <person name="Macmil S.L."/>
            <person name="Magdelenat G."/>
            <person name="Matthews L."/>
            <person name="McCorrison J."/>
            <person name="Monaghan E.L."/>
            <person name="Mun J.H."/>
            <person name="Najar F.Z."/>
            <person name="Nicholson C."/>
            <person name="Noirot C."/>
            <person name="O'Bleness M."/>
            <person name="Paule C.R."/>
            <person name="Poulain J."/>
            <person name="Prion F."/>
            <person name="Qin B."/>
            <person name="Qu C."/>
            <person name="Retzel E.F."/>
            <person name="Riddle C."/>
            <person name="Sallet E."/>
            <person name="Samain S."/>
            <person name="Samson N."/>
            <person name="Sanders I."/>
            <person name="Saurat O."/>
            <person name="Scarpelli C."/>
            <person name="Schiex T."/>
            <person name="Segurens B."/>
            <person name="Severin A.J."/>
            <person name="Sherrier D.J."/>
            <person name="Shi R."/>
            <person name="Sims S."/>
            <person name="Singer S.R."/>
            <person name="Sinharoy S."/>
            <person name="Sterck L."/>
            <person name="Viollet A."/>
            <person name="Wang B.B."/>
            <person name="Wang K."/>
            <person name="Wang M."/>
            <person name="Wang X."/>
            <person name="Warfsmann J."/>
            <person name="Weissenbach J."/>
            <person name="White D.D."/>
            <person name="White J.D."/>
            <person name="Wiley G.B."/>
            <person name="Wincker P."/>
            <person name="Xing Y."/>
            <person name="Yang L."/>
            <person name="Yao Z."/>
            <person name="Ying F."/>
            <person name="Zhai J."/>
            <person name="Zhou L."/>
            <person name="Zuber A."/>
            <person name="Denarie J."/>
            <person name="Dixon R.A."/>
            <person name="May G.D."/>
            <person name="Schwartz D.C."/>
            <person name="Rogers J."/>
            <person name="Quetier F."/>
            <person name="Town C.D."/>
            <person name="Roe B.A."/>
        </authorList>
    </citation>
    <scope>NUCLEOTIDE SEQUENCE [LARGE SCALE GENOMIC DNA]</scope>
    <source>
        <strain evidence="2">A17</strain>
        <strain evidence="3 4">cv. Jemalong A17</strain>
    </source>
</reference>
<protein>
    <submittedName>
        <fullName evidence="2">Transmembrane protein, putative</fullName>
    </submittedName>
</protein>
<dbReference type="AlphaFoldDB" id="G7K8M9"/>
<sequence>MSFTKSKYESEPPTFTFNEPPDSVFFTKHFDNSAYTPYRAPTWVVWFLSVIEVVIAASIIRAIFSTILRRQRSTPHARLYVGDR</sequence>
<reference evidence="3" key="3">
    <citation type="submission" date="2015-04" db="UniProtKB">
        <authorList>
            <consortium name="EnsemblPlants"/>
        </authorList>
    </citation>
    <scope>IDENTIFICATION</scope>
    <source>
        <strain evidence="3">cv. Jemalong A17</strain>
    </source>
</reference>
<feature type="transmembrane region" description="Helical" evidence="1">
    <location>
        <begin position="43"/>
        <end position="64"/>
    </location>
</feature>
<keyword evidence="1" id="KW-0472">Membrane</keyword>
<name>G7K8M9_MEDTR</name>
<dbReference type="HOGENOM" id="CLU_2530915_0_0_1"/>
<dbReference type="EMBL" id="CM001221">
    <property type="protein sequence ID" value="AET00582.1"/>
    <property type="molecule type" value="Genomic_DNA"/>
</dbReference>
<evidence type="ECO:0000313" key="3">
    <source>
        <dbReference type="EnsemblPlants" id="AET00582"/>
    </source>
</evidence>
<keyword evidence="1" id="KW-1133">Transmembrane helix</keyword>
<accession>G7K8M9</accession>